<organism evidence="3 4">
    <name type="scientific">Pleurotus ostreatus (strain PC15)</name>
    <name type="common">Oyster mushroom</name>
    <dbReference type="NCBI Taxonomy" id="1137138"/>
    <lineage>
        <taxon>Eukaryota</taxon>
        <taxon>Fungi</taxon>
        <taxon>Dikarya</taxon>
        <taxon>Basidiomycota</taxon>
        <taxon>Agaricomycotina</taxon>
        <taxon>Agaricomycetes</taxon>
        <taxon>Agaricomycetidae</taxon>
        <taxon>Agaricales</taxon>
        <taxon>Pleurotineae</taxon>
        <taxon>Pleurotaceae</taxon>
        <taxon>Pleurotus</taxon>
    </lineage>
</organism>
<keyword evidence="2" id="KW-1133">Transmembrane helix</keyword>
<proteinExistence type="predicted"/>
<keyword evidence="2" id="KW-0812">Transmembrane</keyword>
<reference evidence="4" key="1">
    <citation type="journal article" date="2014" name="Proc. Natl. Acad. Sci. U.S.A.">
        <title>Extensive sampling of basidiomycete genomes demonstrates inadequacy of the white-rot/brown-rot paradigm for wood decay fungi.</title>
        <authorList>
            <person name="Riley R."/>
            <person name="Salamov A.A."/>
            <person name="Brown D.W."/>
            <person name="Nagy L.G."/>
            <person name="Floudas D."/>
            <person name="Held B.W."/>
            <person name="Levasseur A."/>
            <person name="Lombard V."/>
            <person name="Morin E."/>
            <person name="Otillar R."/>
            <person name="Lindquist E.A."/>
            <person name="Sun H."/>
            <person name="LaButti K.M."/>
            <person name="Schmutz J."/>
            <person name="Jabbour D."/>
            <person name="Luo H."/>
            <person name="Baker S.E."/>
            <person name="Pisabarro A.G."/>
            <person name="Walton J.D."/>
            <person name="Blanchette R.A."/>
            <person name="Henrissat B."/>
            <person name="Martin F."/>
            <person name="Cullen D."/>
            <person name="Hibbett D.S."/>
            <person name="Grigoriev I.V."/>
        </authorList>
    </citation>
    <scope>NUCLEOTIDE SEQUENCE [LARGE SCALE GENOMIC DNA]</scope>
    <source>
        <strain evidence="4">PC15</strain>
    </source>
</reference>
<dbReference type="Proteomes" id="UP000027073">
    <property type="component" value="Unassembled WGS sequence"/>
</dbReference>
<feature type="compositionally biased region" description="Pro residues" evidence="1">
    <location>
        <begin position="117"/>
        <end position="138"/>
    </location>
</feature>
<feature type="region of interest" description="Disordered" evidence="1">
    <location>
        <begin position="265"/>
        <end position="325"/>
    </location>
</feature>
<accession>A0A067P2I7</accession>
<evidence type="ECO:0000256" key="1">
    <source>
        <dbReference type="SAM" id="MobiDB-lite"/>
    </source>
</evidence>
<feature type="region of interest" description="Disordered" evidence="1">
    <location>
        <begin position="48"/>
        <end position="164"/>
    </location>
</feature>
<dbReference type="VEuPathDB" id="FungiDB:PLEOSDRAFT_165733"/>
<sequence>MLAVKLIRVIVGIEAVVAAVLILLISSCTYLKRRRRLRETTTTFIGHNMVKPHVQPPLRPQSSYTPSPANQASYPSNNNNYFTYQPSAPPYGQQQQSPFGTYQQQGYHPSYNAAPQPTYPPHTEPPRQYAPPTSPPPSAQRSSVSQAEAPTSDSNNTRWSSFNPYNNLVEADEPVVPMPMPIPSIPSSHQPPINPPAAHTRANPSALSSPSTSDPVFTPASNLRPSASVSSARNAATSVSPAQSALMPQVTDAYSLHPTKQAVVLSPSFQEGASGSGATSQPSPQSSLPSVHQPANVPPPASPPPRVTSPVNETFDPPPRYSEFS</sequence>
<feature type="transmembrane region" description="Helical" evidence="2">
    <location>
        <begin position="6"/>
        <end position="31"/>
    </location>
</feature>
<dbReference type="HOGENOM" id="CLU_855600_0_0_1"/>
<dbReference type="PROSITE" id="PS51257">
    <property type="entry name" value="PROKAR_LIPOPROTEIN"/>
    <property type="match status" value="1"/>
</dbReference>
<evidence type="ECO:0000313" key="3">
    <source>
        <dbReference type="EMBL" id="KDQ30086.1"/>
    </source>
</evidence>
<protein>
    <submittedName>
        <fullName evidence="3">Uncharacterized protein</fullName>
    </submittedName>
</protein>
<evidence type="ECO:0000256" key="2">
    <source>
        <dbReference type="SAM" id="Phobius"/>
    </source>
</evidence>
<dbReference type="AlphaFoldDB" id="A0A067P2I7"/>
<feature type="compositionally biased region" description="Low complexity" evidence="1">
    <location>
        <begin position="280"/>
        <end position="295"/>
    </location>
</feature>
<evidence type="ECO:0000313" key="4">
    <source>
        <dbReference type="Proteomes" id="UP000027073"/>
    </source>
</evidence>
<feature type="compositionally biased region" description="Polar residues" evidence="1">
    <location>
        <begin position="267"/>
        <end position="279"/>
    </location>
</feature>
<gene>
    <name evidence="3" type="ORF">PLEOSDRAFT_165733</name>
</gene>
<feature type="compositionally biased region" description="Pro residues" evidence="1">
    <location>
        <begin position="296"/>
        <end position="307"/>
    </location>
</feature>
<feature type="compositionally biased region" description="Polar residues" evidence="1">
    <location>
        <begin position="60"/>
        <end position="107"/>
    </location>
</feature>
<name>A0A067P2I7_PLEO1</name>
<dbReference type="OrthoDB" id="3061544at2759"/>
<dbReference type="InParanoid" id="A0A067P2I7"/>
<feature type="compositionally biased region" description="Pro residues" evidence="1">
    <location>
        <begin position="316"/>
        <end position="325"/>
    </location>
</feature>
<dbReference type="EMBL" id="KL198006">
    <property type="protein sequence ID" value="KDQ30086.1"/>
    <property type="molecule type" value="Genomic_DNA"/>
</dbReference>
<feature type="compositionally biased region" description="Polar residues" evidence="1">
    <location>
        <begin position="139"/>
        <end position="164"/>
    </location>
</feature>
<feature type="region of interest" description="Disordered" evidence="1">
    <location>
        <begin position="179"/>
        <end position="244"/>
    </location>
</feature>
<keyword evidence="2" id="KW-0472">Membrane</keyword>
<feature type="compositionally biased region" description="Polar residues" evidence="1">
    <location>
        <begin position="202"/>
        <end position="243"/>
    </location>
</feature>